<keyword evidence="6" id="KW-0378">Hydrolase</keyword>
<sequence length="767" mass="89985">MGEKMFLAKSFQEESIQEHTDCLFEEYRRLKLLYPSCKVNWELLELACLYHDLGKMNPSFQDKIRNKKVSNKDIPHGILSTLFLDGRALVKKFSKEEIKLLFSCVYYHHDRESLDQIEELDDLVSKEIPILEEVVKDFKYEKITIPSKLCFREDYISRFVEYKEREQLLNFVLLKGFLNRIDYAASAHIPVENPNDFLEKGLENFMKKVKIQAEKEGRSEPDWNELQLYMKAHRDKNLVVLAQTGMGKTEAGLWWIGDNKGFFTLPIRTAINAIYRRIREDILDNESIDSRVGLLHSETKGKYLELKEEMEANNRIDTVIDWNNYNTSTRQLSLPLTVCTLDQLFPAVFRYRGYEAKLATLSYSKIIIDEIQMYGPELIGYLICGLKMVQDLGGKFAILTATFPGFLKELMVKSGLQFGMPEKPFVDSQKIRHSIEWRKEEIKSSFIMEKYKGNRVLVICNTVKQCQLLYEELLDLMKLDEYELNIQPTLDRELNLFHAKFIYRDRLEKETSILEFGKLFNKDGLPNDKKGIWITNSIAEASLDIDFDVLITELSDVNGLFQRLGRCFRKRIWDRYGYNCYVFDGGDEVCSGVGYNIDKEIFELSKEHLRAYFEKEASCVDEQKKMDLVEEIYATENMKELQYYQTVLDCIKQPDLYLPGEKNSAQAQKLFRNISSETIIPSCVYEENREEILLLEEILLGKNLSQEEKTRAREKLKLFTMSVEEYRMTKAKRIRVIRLGKYDEIYVVEAEYDANRGLMKIYIRTES</sequence>
<dbReference type="Gene3D" id="1.10.3210.30">
    <property type="match status" value="1"/>
</dbReference>
<protein>
    <submittedName>
        <fullName evidence="11">CRISPR-associated helicase Cas3</fullName>
    </submittedName>
</protein>
<keyword evidence="5" id="KW-0547">Nucleotide-binding</keyword>
<evidence type="ECO:0000256" key="3">
    <source>
        <dbReference type="ARBA" id="ARBA00022722"/>
    </source>
</evidence>
<dbReference type="PANTHER" id="PTHR47963:SF9">
    <property type="entry name" value="CRISPR-ASSOCIATED ENDONUCLEASE_HELICASE CAS3"/>
    <property type="match status" value="1"/>
</dbReference>
<keyword evidence="7" id="KW-0347">Helicase</keyword>
<evidence type="ECO:0000256" key="4">
    <source>
        <dbReference type="ARBA" id="ARBA00022723"/>
    </source>
</evidence>
<keyword evidence="9" id="KW-0051">Antiviral defense</keyword>
<evidence type="ECO:0000256" key="6">
    <source>
        <dbReference type="ARBA" id="ARBA00022801"/>
    </source>
</evidence>
<name>A0ABV9QN03_9FIRM</name>
<evidence type="ECO:0000256" key="2">
    <source>
        <dbReference type="ARBA" id="ARBA00009046"/>
    </source>
</evidence>
<dbReference type="NCBIfam" id="TIGR01596">
    <property type="entry name" value="cas3_HD"/>
    <property type="match status" value="1"/>
</dbReference>
<dbReference type="PANTHER" id="PTHR47963">
    <property type="entry name" value="DEAD-BOX ATP-DEPENDENT RNA HELICASE 47, MITOCHONDRIAL"/>
    <property type="match status" value="1"/>
</dbReference>
<reference evidence="12" key="1">
    <citation type="journal article" date="2019" name="Int. J. Syst. Evol. Microbiol.">
        <title>The Global Catalogue of Microorganisms (GCM) 10K type strain sequencing project: providing services to taxonomists for standard genome sequencing and annotation.</title>
        <authorList>
            <consortium name="The Broad Institute Genomics Platform"/>
            <consortium name="The Broad Institute Genome Sequencing Center for Infectious Disease"/>
            <person name="Wu L."/>
            <person name="Ma J."/>
        </authorList>
    </citation>
    <scope>NUCLEOTIDE SEQUENCE [LARGE SCALE GENOMIC DNA]</scope>
    <source>
        <strain evidence="12">CCUG 46385</strain>
    </source>
</reference>
<dbReference type="NCBIfam" id="TIGR01587">
    <property type="entry name" value="cas3_core"/>
    <property type="match status" value="1"/>
</dbReference>
<comment type="similarity">
    <text evidence="1">In the N-terminal section; belongs to the CRISPR-associated nuclease Cas3-HD family.</text>
</comment>
<dbReference type="InterPro" id="IPR006483">
    <property type="entry name" value="CRISPR-assoc_Cas3_HD"/>
</dbReference>
<dbReference type="InterPro" id="IPR027417">
    <property type="entry name" value="P-loop_NTPase"/>
</dbReference>
<dbReference type="PROSITE" id="PS51643">
    <property type="entry name" value="HD_CAS3"/>
    <property type="match status" value="1"/>
</dbReference>
<dbReference type="Proteomes" id="UP001595916">
    <property type="component" value="Unassembled WGS sequence"/>
</dbReference>
<gene>
    <name evidence="11" type="primary">cas3</name>
    <name evidence="11" type="ORF">ACFO4R_09460</name>
</gene>
<comment type="caution">
    <text evidence="11">The sequence shown here is derived from an EMBL/GenBank/DDBJ whole genome shotgun (WGS) entry which is preliminary data.</text>
</comment>
<keyword evidence="4" id="KW-0479">Metal-binding</keyword>
<dbReference type="InterPro" id="IPR038257">
    <property type="entry name" value="CRISPR-assoc_Cas3_HD_sf"/>
</dbReference>
<evidence type="ECO:0000313" key="12">
    <source>
        <dbReference type="Proteomes" id="UP001595916"/>
    </source>
</evidence>
<accession>A0ABV9QN03</accession>
<keyword evidence="12" id="KW-1185">Reference proteome</keyword>
<evidence type="ECO:0000256" key="7">
    <source>
        <dbReference type="ARBA" id="ARBA00022806"/>
    </source>
</evidence>
<dbReference type="RefSeq" id="WP_379788856.1">
    <property type="nucleotide sequence ID" value="NZ_JBHSHL010000043.1"/>
</dbReference>
<dbReference type="EMBL" id="JBHSHL010000043">
    <property type="protein sequence ID" value="MFC4805308.1"/>
    <property type="molecule type" value="Genomic_DNA"/>
</dbReference>
<proteinExistence type="inferred from homology"/>
<dbReference type="InterPro" id="IPR006474">
    <property type="entry name" value="Helicase_Cas3_CRISPR-ass_core"/>
</dbReference>
<dbReference type="Gene3D" id="3.40.50.300">
    <property type="entry name" value="P-loop containing nucleotide triphosphate hydrolases"/>
    <property type="match status" value="2"/>
</dbReference>
<dbReference type="InterPro" id="IPR050547">
    <property type="entry name" value="DEAD_box_RNA_helicases"/>
</dbReference>
<dbReference type="CDD" id="cd09641">
    <property type="entry name" value="Cas3''_I"/>
    <property type="match status" value="1"/>
</dbReference>
<comment type="similarity">
    <text evidence="2">In the central section; belongs to the CRISPR-associated helicase Cas3 family.</text>
</comment>
<dbReference type="Pfam" id="PF22590">
    <property type="entry name" value="Cas3-like_C_2"/>
    <property type="match status" value="1"/>
</dbReference>
<dbReference type="SUPFAM" id="SSF52540">
    <property type="entry name" value="P-loop containing nucleoside triphosphate hydrolases"/>
    <property type="match status" value="1"/>
</dbReference>
<organism evidence="11 12">
    <name type="scientific">Filifactor villosus</name>
    <dbReference type="NCBI Taxonomy" id="29374"/>
    <lineage>
        <taxon>Bacteria</taxon>
        <taxon>Bacillati</taxon>
        <taxon>Bacillota</taxon>
        <taxon>Clostridia</taxon>
        <taxon>Peptostreptococcales</taxon>
        <taxon>Filifactoraceae</taxon>
        <taxon>Filifactor</taxon>
    </lineage>
</organism>
<keyword evidence="3" id="KW-0540">Nuclease</keyword>
<keyword evidence="8" id="KW-0067">ATP-binding</keyword>
<dbReference type="Pfam" id="PF01966">
    <property type="entry name" value="HD"/>
    <property type="match status" value="1"/>
</dbReference>
<evidence type="ECO:0000259" key="10">
    <source>
        <dbReference type="PROSITE" id="PS51643"/>
    </source>
</evidence>
<dbReference type="SUPFAM" id="SSF109604">
    <property type="entry name" value="HD-domain/PDEase-like"/>
    <property type="match status" value="1"/>
</dbReference>
<evidence type="ECO:0000256" key="9">
    <source>
        <dbReference type="ARBA" id="ARBA00023118"/>
    </source>
</evidence>
<evidence type="ECO:0000256" key="5">
    <source>
        <dbReference type="ARBA" id="ARBA00022741"/>
    </source>
</evidence>
<dbReference type="InterPro" id="IPR006674">
    <property type="entry name" value="HD_domain"/>
</dbReference>
<evidence type="ECO:0000313" key="11">
    <source>
        <dbReference type="EMBL" id="MFC4805308.1"/>
    </source>
</evidence>
<dbReference type="InterPro" id="IPR054712">
    <property type="entry name" value="Cas3-like_dom"/>
</dbReference>
<evidence type="ECO:0000256" key="1">
    <source>
        <dbReference type="ARBA" id="ARBA00006847"/>
    </source>
</evidence>
<evidence type="ECO:0000256" key="8">
    <source>
        <dbReference type="ARBA" id="ARBA00022840"/>
    </source>
</evidence>
<feature type="domain" description="HD Cas3-type" evidence="10">
    <location>
        <begin position="9"/>
        <end position="184"/>
    </location>
</feature>